<evidence type="ECO:0000313" key="4">
    <source>
        <dbReference type="EMBL" id="MBB3997983.1"/>
    </source>
</evidence>
<dbReference type="InterPro" id="IPR050966">
    <property type="entry name" value="Glutamyl_endopeptidase"/>
</dbReference>
<dbReference type="GO" id="GO:0004252">
    <property type="term" value="F:serine-type endopeptidase activity"/>
    <property type="evidence" value="ECO:0007669"/>
    <property type="project" value="InterPro"/>
</dbReference>
<keyword evidence="1 2" id="KW-0732">Signal</keyword>
<keyword evidence="4" id="KW-0645">Protease</keyword>
<feature type="domain" description="Peptidase S1" evidence="3">
    <location>
        <begin position="13"/>
        <end position="232"/>
    </location>
</feature>
<reference evidence="4 5" key="1">
    <citation type="submission" date="2020-08" db="EMBL/GenBank/DDBJ databases">
        <title>Genomic Encyclopedia of Type Strains, Phase IV (KMG-IV): sequencing the most valuable type-strain genomes for metagenomic binning, comparative biology and taxonomic classification.</title>
        <authorList>
            <person name="Goeker M."/>
        </authorList>
    </citation>
    <scope>NUCLEOTIDE SEQUENCE [LARGE SCALE GENOMIC DNA]</scope>
    <source>
        <strain evidence="4 5">DSM 102238</strain>
    </source>
</reference>
<dbReference type="InterPro" id="IPR009003">
    <property type="entry name" value="Peptidase_S1_PA"/>
</dbReference>
<gene>
    <name evidence="4" type="ORF">GGR04_001821</name>
</gene>
<dbReference type="Proteomes" id="UP000542776">
    <property type="component" value="Unassembled WGS sequence"/>
</dbReference>
<dbReference type="EC" id="3.4.21.-" evidence="4"/>
<dbReference type="AlphaFoldDB" id="A0A7W6H4C1"/>
<dbReference type="InterPro" id="IPR001254">
    <property type="entry name" value="Trypsin_dom"/>
</dbReference>
<dbReference type="InterPro" id="IPR018114">
    <property type="entry name" value="TRYPSIN_HIS"/>
</dbReference>
<accession>A0A7W6H4C1</accession>
<dbReference type="PANTHER" id="PTHR15462:SF8">
    <property type="entry name" value="SERINE PROTEASE"/>
    <property type="match status" value="1"/>
</dbReference>
<organism evidence="4 5">
    <name type="scientific">Aureimonas pseudogalii</name>
    <dbReference type="NCBI Taxonomy" id="1744844"/>
    <lineage>
        <taxon>Bacteria</taxon>
        <taxon>Pseudomonadati</taxon>
        <taxon>Pseudomonadota</taxon>
        <taxon>Alphaproteobacteria</taxon>
        <taxon>Hyphomicrobiales</taxon>
        <taxon>Aurantimonadaceae</taxon>
        <taxon>Aureimonas</taxon>
    </lineage>
</organism>
<evidence type="ECO:0000256" key="1">
    <source>
        <dbReference type="ARBA" id="ARBA00022729"/>
    </source>
</evidence>
<dbReference type="InterPro" id="IPR043504">
    <property type="entry name" value="Peptidase_S1_PA_chymotrypsin"/>
</dbReference>
<keyword evidence="4" id="KW-0378">Hydrolase</keyword>
<dbReference type="Pfam" id="PF13365">
    <property type="entry name" value="Trypsin_2"/>
    <property type="match status" value="1"/>
</dbReference>
<feature type="signal peptide" evidence="2">
    <location>
        <begin position="1"/>
        <end position="19"/>
    </location>
</feature>
<dbReference type="SUPFAM" id="SSF50494">
    <property type="entry name" value="Trypsin-like serine proteases"/>
    <property type="match status" value="1"/>
</dbReference>
<dbReference type="EMBL" id="JACIEK010000003">
    <property type="protein sequence ID" value="MBB3997983.1"/>
    <property type="molecule type" value="Genomic_DNA"/>
</dbReference>
<dbReference type="PRINTS" id="PR00722">
    <property type="entry name" value="CHYMOTRYPSIN"/>
</dbReference>
<protein>
    <submittedName>
        <fullName evidence="4">Protease YdgD</fullName>
        <ecNumber evidence="4">3.4.21.-</ecNumber>
    </submittedName>
</protein>
<keyword evidence="5" id="KW-1185">Reference proteome</keyword>
<dbReference type="InterPro" id="IPR001314">
    <property type="entry name" value="Peptidase_S1A"/>
</dbReference>
<comment type="caution">
    <text evidence="4">The sequence shown here is derived from an EMBL/GenBank/DDBJ whole genome shotgun (WGS) entry which is preliminary data.</text>
</comment>
<name>A0A7W6H4C1_9HYPH</name>
<dbReference type="RefSeq" id="WP_183199517.1">
    <property type="nucleotide sequence ID" value="NZ_JACIEK010000003.1"/>
</dbReference>
<proteinExistence type="predicted"/>
<evidence type="ECO:0000256" key="2">
    <source>
        <dbReference type="SAM" id="SignalP"/>
    </source>
</evidence>
<feature type="chain" id="PRO_5031413580" evidence="2">
    <location>
        <begin position="20"/>
        <end position="232"/>
    </location>
</feature>
<dbReference type="Gene3D" id="2.40.10.10">
    <property type="entry name" value="Trypsin-like serine proteases"/>
    <property type="match status" value="2"/>
</dbReference>
<dbReference type="PANTHER" id="PTHR15462">
    <property type="entry name" value="SERINE PROTEASE"/>
    <property type="match status" value="1"/>
</dbReference>
<evidence type="ECO:0000259" key="3">
    <source>
        <dbReference type="PROSITE" id="PS50240"/>
    </source>
</evidence>
<sequence>MRPVAAVLALLAMAGPADAEDAAISTRQRVDIAAKPWTAVGQVNTEAYTRCTGVLVGRQLAVTAAHCLFNRATGRFLAPTSVHFVLGYDRGRYAFQTVARGIRMDPAQEGERTFQAAPRDWALLDLAEPAPTSIEPMPLAADLPTAGEAFFAAGFGRDRAFALTVAADCRMLAAPDARLIAASCGIIQGYSGGPMVDADGRLLGISVATARVGDRDVALAVPVSAWREELGR</sequence>
<evidence type="ECO:0000313" key="5">
    <source>
        <dbReference type="Proteomes" id="UP000542776"/>
    </source>
</evidence>
<dbReference type="PROSITE" id="PS00134">
    <property type="entry name" value="TRYPSIN_HIS"/>
    <property type="match status" value="1"/>
</dbReference>
<dbReference type="PROSITE" id="PS50240">
    <property type="entry name" value="TRYPSIN_DOM"/>
    <property type="match status" value="1"/>
</dbReference>
<dbReference type="GO" id="GO:0006508">
    <property type="term" value="P:proteolysis"/>
    <property type="evidence" value="ECO:0007669"/>
    <property type="project" value="UniProtKB-KW"/>
</dbReference>